<feature type="compositionally biased region" description="Polar residues" evidence="2">
    <location>
        <begin position="79"/>
        <end position="90"/>
    </location>
</feature>
<dbReference type="InterPro" id="IPR011598">
    <property type="entry name" value="bHLH_dom"/>
</dbReference>
<dbReference type="PANTHER" id="PTHR47336:SF2">
    <property type="entry name" value="TRANSCRIPTION FACTOR HMS1-RELATED"/>
    <property type="match status" value="1"/>
</dbReference>
<feature type="region of interest" description="Disordered" evidence="2">
    <location>
        <begin position="375"/>
        <end position="484"/>
    </location>
</feature>
<feature type="compositionally biased region" description="Low complexity" evidence="2">
    <location>
        <begin position="565"/>
        <end position="578"/>
    </location>
</feature>
<evidence type="ECO:0000259" key="3">
    <source>
        <dbReference type="PROSITE" id="PS50888"/>
    </source>
</evidence>
<feature type="compositionally biased region" description="Polar residues" evidence="2">
    <location>
        <begin position="98"/>
        <end position="112"/>
    </location>
</feature>
<feature type="coiled-coil region" evidence="1">
    <location>
        <begin position="675"/>
        <end position="702"/>
    </location>
</feature>
<organism evidence="4 5">
    <name type="scientific">Gonapodya prolifera (strain JEL478)</name>
    <name type="common">Monoblepharis prolifera</name>
    <dbReference type="NCBI Taxonomy" id="1344416"/>
    <lineage>
        <taxon>Eukaryota</taxon>
        <taxon>Fungi</taxon>
        <taxon>Fungi incertae sedis</taxon>
        <taxon>Chytridiomycota</taxon>
        <taxon>Chytridiomycota incertae sedis</taxon>
        <taxon>Monoblepharidomycetes</taxon>
        <taxon>Monoblepharidales</taxon>
        <taxon>Gonapodyaceae</taxon>
        <taxon>Gonapodya</taxon>
    </lineage>
</organism>
<dbReference type="OrthoDB" id="2133190at2759"/>
<dbReference type="InterPro" id="IPR052099">
    <property type="entry name" value="Regulatory_TF_Diverse"/>
</dbReference>
<protein>
    <recommendedName>
        <fullName evidence="3">BHLH domain-containing protein</fullName>
    </recommendedName>
</protein>
<dbReference type="PROSITE" id="PS50888">
    <property type="entry name" value="BHLH"/>
    <property type="match status" value="1"/>
</dbReference>
<dbReference type="SUPFAM" id="SSF47459">
    <property type="entry name" value="HLH, helix-loop-helix DNA-binding domain"/>
    <property type="match status" value="1"/>
</dbReference>
<dbReference type="Proteomes" id="UP000070544">
    <property type="component" value="Unassembled WGS sequence"/>
</dbReference>
<dbReference type="Pfam" id="PF00010">
    <property type="entry name" value="HLH"/>
    <property type="match status" value="1"/>
</dbReference>
<feature type="region of interest" description="Disordered" evidence="2">
    <location>
        <begin position="715"/>
        <end position="782"/>
    </location>
</feature>
<evidence type="ECO:0000256" key="2">
    <source>
        <dbReference type="SAM" id="MobiDB-lite"/>
    </source>
</evidence>
<dbReference type="STRING" id="1344416.A0A139A3X5"/>
<feature type="domain" description="BHLH" evidence="3">
    <location>
        <begin position="594"/>
        <end position="678"/>
    </location>
</feature>
<accession>A0A139A3X5</accession>
<feature type="region of interest" description="Disordered" evidence="2">
    <location>
        <begin position="79"/>
        <end position="114"/>
    </location>
</feature>
<feature type="compositionally biased region" description="Polar residues" evidence="2">
    <location>
        <begin position="757"/>
        <end position="773"/>
    </location>
</feature>
<proteinExistence type="predicted"/>
<feature type="compositionally biased region" description="Low complexity" evidence="2">
    <location>
        <begin position="326"/>
        <end position="355"/>
    </location>
</feature>
<dbReference type="InterPro" id="IPR036638">
    <property type="entry name" value="HLH_DNA-bd_sf"/>
</dbReference>
<dbReference type="SMART" id="SM00353">
    <property type="entry name" value="HLH"/>
    <property type="match status" value="1"/>
</dbReference>
<name>A0A139A3X5_GONPJ</name>
<feature type="region of interest" description="Disordered" evidence="2">
    <location>
        <begin position="625"/>
        <end position="647"/>
    </location>
</feature>
<evidence type="ECO:0000313" key="4">
    <source>
        <dbReference type="EMBL" id="KXS11490.1"/>
    </source>
</evidence>
<dbReference type="PANTHER" id="PTHR47336">
    <property type="entry name" value="TRANSCRIPTION FACTOR HMS1-RELATED"/>
    <property type="match status" value="1"/>
</dbReference>
<feature type="compositionally biased region" description="Low complexity" evidence="2">
    <location>
        <begin position="244"/>
        <end position="268"/>
    </location>
</feature>
<feature type="region of interest" description="Disordered" evidence="2">
    <location>
        <begin position="235"/>
        <end position="355"/>
    </location>
</feature>
<keyword evidence="1" id="KW-0175">Coiled coil</keyword>
<feature type="compositionally biased region" description="Basic and acidic residues" evidence="2">
    <location>
        <begin position="293"/>
        <end position="318"/>
    </location>
</feature>
<feature type="region of interest" description="Disordered" evidence="2">
    <location>
        <begin position="562"/>
        <end position="603"/>
    </location>
</feature>
<feature type="compositionally biased region" description="Basic and acidic residues" evidence="2">
    <location>
        <begin position="462"/>
        <end position="476"/>
    </location>
</feature>
<gene>
    <name evidence="4" type="ORF">M427DRAFT_147827</name>
</gene>
<dbReference type="Gene3D" id="4.10.280.10">
    <property type="entry name" value="Helix-loop-helix DNA-binding domain"/>
    <property type="match status" value="1"/>
</dbReference>
<feature type="compositionally biased region" description="Polar residues" evidence="2">
    <location>
        <begin position="375"/>
        <end position="400"/>
    </location>
</feature>
<keyword evidence="5" id="KW-1185">Reference proteome</keyword>
<evidence type="ECO:0000313" key="5">
    <source>
        <dbReference type="Proteomes" id="UP000070544"/>
    </source>
</evidence>
<reference evidence="4 5" key="1">
    <citation type="journal article" date="2015" name="Genome Biol. Evol.">
        <title>Phylogenomic analyses indicate that early fungi evolved digesting cell walls of algal ancestors of land plants.</title>
        <authorList>
            <person name="Chang Y."/>
            <person name="Wang S."/>
            <person name="Sekimoto S."/>
            <person name="Aerts A.L."/>
            <person name="Choi C."/>
            <person name="Clum A."/>
            <person name="LaButti K.M."/>
            <person name="Lindquist E.A."/>
            <person name="Yee Ngan C."/>
            <person name="Ohm R.A."/>
            <person name="Salamov A.A."/>
            <person name="Grigoriev I.V."/>
            <person name="Spatafora J.W."/>
            <person name="Berbee M.L."/>
        </authorList>
    </citation>
    <scope>NUCLEOTIDE SEQUENCE [LARGE SCALE GENOMIC DNA]</scope>
    <source>
        <strain evidence="4 5">JEL478</strain>
    </source>
</reference>
<dbReference type="GO" id="GO:0046983">
    <property type="term" value="F:protein dimerization activity"/>
    <property type="evidence" value="ECO:0007669"/>
    <property type="project" value="InterPro"/>
</dbReference>
<evidence type="ECO:0000256" key="1">
    <source>
        <dbReference type="SAM" id="Coils"/>
    </source>
</evidence>
<sequence>MYPDLSAHDDAEFNLALTAFTNDGSGADFADTLAHLDSLQPSDSLERQIEYFMQIDGGANQGHVSGGLVGHPGAFGNFQSTVNSSTMKTGTQEDDAQSQDSAYGSSPTSTGSRMDVTVSDELSALLMPMPNQAFGGMVAPDDPVAHMYAQLIASGQISLDQGDAGADGVVNMAALNQLLSAQLTGNYIPQSSVAQSNQYFTNTFPQNGDFLGLNNGTGTQGNDFLDPSTFHTLLGTPAIPQVPSPTDTSRSSLSPSLPPTTTGLSSGPQNGSKLSLPSDIRRQPAVIVMPRSSDPRERAENIARVRKQMEEQKKRDKAAAGAAQRPVAKASKPAVAASRASSAQSNAAAVPPTRARTPGVEVVVVTDDDDRVLSRNQSAEMHSQSKSGTATPQPTFTLPPSSLVIGPTPTLPASGAPPGAPIVFRVAGADSNRKPRAPKGRGKREDTKDILMQDVGGAAETGPKDVKGGRAREGRGGKGKPVNGSISEAVANLSINTYTRGSMDRFTEGLAAAQGNRSLLPTLTMLLRQANGGLPSMPMPSPSPRLGDEGVAVHDVEGARMMQMPTPTSSPPGSASTPDAGTSTASDALPHQPHPKTSHNQIEKRYRDNLNERIRELAETIPNIYQPGMAGGRRGSSELSDPESPVLPSATLLGNGFDAKRPHKATVLRNAVHYIGRLREENSGLKRENDRLRIRCAELEEALLSVALGRQPTVMGGNGGFVGAGRSTLSPERDSDISAEDEDLNRDAARKRKRISAGSNSEVKQESQHSPTEASKPRGKGSTSLPYTATLFSFAALMQLGDFSYFFGNEVPVGPHGDTKVFATNSSGSPSSTLPVQSWGSFAWDSLRLLLAIICILHIIVSVILVPPESRAERMRKRRERASSSSEARALKAMESMQDFQGPSAWSIYSTFVGDVISLTLERLFGIRYITQVVRHVSKRSEGRKSKLGGSKPKNKDVAGPFEVAIALPSGSTFTAAGAYLRSLRARLPTFEVTATSNEELRVHLTAALHLRLMSIAQSSSRARALADRTWNLAVDASTAAEENTVSATDFVSWKRPEPMLGVASWLGADPEMSKQFWERGDVDWLPELLADLTAIMLKGTAEERERAPTILVADVLGKTFRRWILLSIIKDSGCTVSSVLTAPLEDQEGNSDHLELKTKTGAVRSQSLEQHLHNLLTPDGNKDDAGVTWSDLAVECSDDLIALAQNVADNALDNGDLVGAWYGSALGAFAAWRRVYCKPAEVQSALLQEGDQMAWTSIRLAKKLTGNRNADGEAVLARRFINIALMAVLAKAQSRPDMAERAIVGAQEAAERLRKQRFREQDASTAELKLGRILEFVGATWLFYVATWCRLQILKEHNDARPPIELEDVGSEARQNLTAGNESEAGLFNASTRSWASSSTDQFDGIATASLRSRYDSAIWTSFLEDPRSSDLTMRILAVSGHLRHMLPFIGGIDNDLANGFAEVAKQVDHNVPSL</sequence>
<dbReference type="EMBL" id="KQ965802">
    <property type="protein sequence ID" value="KXS11490.1"/>
    <property type="molecule type" value="Genomic_DNA"/>
</dbReference>